<dbReference type="Pfam" id="PF04471">
    <property type="entry name" value="Mrr_cat"/>
    <property type="match status" value="1"/>
</dbReference>
<evidence type="ECO:0000313" key="3">
    <source>
        <dbReference type="EMBL" id="GAA4395684.1"/>
    </source>
</evidence>
<proteinExistence type="predicted"/>
<dbReference type="RefSeq" id="WP_345032677.1">
    <property type="nucleotide sequence ID" value="NZ_BAABGL010000036.1"/>
</dbReference>
<feature type="domain" description="Restriction system protein Mrr-like N-terminal" evidence="2">
    <location>
        <begin position="14"/>
        <end position="98"/>
    </location>
</feature>
<evidence type="ECO:0000259" key="2">
    <source>
        <dbReference type="Pfam" id="PF14338"/>
    </source>
</evidence>
<evidence type="ECO:0000313" key="4">
    <source>
        <dbReference type="Proteomes" id="UP001500642"/>
    </source>
</evidence>
<accession>A0ABP8JT63</accession>
<dbReference type="InterPro" id="IPR025745">
    <property type="entry name" value="Mrr-like_N_dom"/>
</dbReference>
<organism evidence="3 4">
    <name type="scientific">Brevibacterium pityocampae</name>
    <dbReference type="NCBI Taxonomy" id="506594"/>
    <lineage>
        <taxon>Bacteria</taxon>
        <taxon>Bacillati</taxon>
        <taxon>Actinomycetota</taxon>
        <taxon>Actinomycetes</taxon>
        <taxon>Micrococcales</taxon>
        <taxon>Brevibacteriaceae</taxon>
        <taxon>Brevibacterium</taxon>
    </lineage>
</organism>
<sequence>MTELPEQSEVPIWPRFIPHVLQVLSDGSIVRRRDLVARVLDSAELSESARAERIAVGDGRADNRVGWALTNLFKAGWVERPERAKYRITPDGLKWLRENPDAEPDFGDANRLFKEYWPHTQPQHGESAGIIADAATESEISPIEQIESGIARITEEVADDLLTRLRDSDPSFFEDAVVRLLLAMGYGGAEQRGKRIGGTGDGGVDGVIDQDALGLERIYVQAKRYAAHNSVGREAIQAFIGALHGLGANRGIFLTTSTFTRQALDYAEQIPTRIVLIDGTRLVSLMVAYRVGVQTTQTYHVVEVDEDFFE</sequence>
<keyword evidence="3" id="KW-0540">Nuclease</keyword>
<gene>
    <name evidence="3" type="ORF">GCM10023167_26230</name>
</gene>
<reference evidence="4" key="1">
    <citation type="journal article" date="2019" name="Int. J. Syst. Evol. Microbiol.">
        <title>The Global Catalogue of Microorganisms (GCM) 10K type strain sequencing project: providing services to taxonomists for standard genome sequencing and annotation.</title>
        <authorList>
            <consortium name="The Broad Institute Genomics Platform"/>
            <consortium name="The Broad Institute Genome Sequencing Center for Infectious Disease"/>
            <person name="Wu L."/>
            <person name="Ma J."/>
        </authorList>
    </citation>
    <scope>NUCLEOTIDE SEQUENCE [LARGE SCALE GENOMIC DNA]</scope>
    <source>
        <strain evidence="4">JCM 17808</strain>
    </source>
</reference>
<dbReference type="PANTHER" id="PTHR30015:SF7">
    <property type="entry name" value="TYPE IV METHYL-DIRECTED RESTRICTION ENZYME ECOKMRR"/>
    <property type="match status" value="1"/>
</dbReference>
<dbReference type="Pfam" id="PF14338">
    <property type="entry name" value="Mrr_N"/>
    <property type="match status" value="1"/>
</dbReference>
<dbReference type="Gene3D" id="1.10.10.10">
    <property type="entry name" value="Winged helix-like DNA-binding domain superfamily/Winged helix DNA-binding domain"/>
    <property type="match status" value="1"/>
</dbReference>
<dbReference type="InterPro" id="IPR036388">
    <property type="entry name" value="WH-like_DNA-bd_sf"/>
</dbReference>
<dbReference type="GO" id="GO:0004519">
    <property type="term" value="F:endonuclease activity"/>
    <property type="evidence" value="ECO:0007669"/>
    <property type="project" value="UniProtKB-KW"/>
</dbReference>
<name>A0ABP8JT63_9MICO</name>
<dbReference type="InterPro" id="IPR007560">
    <property type="entry name" value="Restrct_endonuc_IV_Mrr"/>
</dbReference>
<comment type="caution">
    <text evidence="3">The sequence shown here is derived from an EMBL/GenBank/DDBJ whole genome shotgun (WGS) entry which is preliminary data.</text>
</comment>
<dbReference type="EMBL" id="BAABGL010000036">
    <property type="protein sequence ID" value="GAA4395684.1"/>
    <property type="molecule type" value="Genomic_DNA"/>
</dbReference>
<dbReference type="InterPro" id="IPR011856">
    <property type="entry name" value="tRNA_endonuc-like_dom_sf"/>
</dbReference>
<dbReference type="PANTHER" id="PTHR30015">
    <property type="entry name" value="MRR RESTRICTION SYSTEM PROTEIN"/>
    <property type="match status" value="1"/>
</dbReference>
<dbReference type="InterPro" id="IPR052906">
    <property type="entry name" value="Type_IV_Methyl-Rstrct_Enzyme"/>
</dbReference>
<dbReference type="Proteomes" id="UP001500642">
    <property type="component" value="Unassembled WGS sequence"/>
</dbReference>
<keyword evidence="4" id="KW-1185">Reference proteome</keyword>
<keyword evidence="3" id="KW-0378">Hydrolase</keyword>
<protein>
    <submittedName>
        <fullName evidence="3">Restriction endonuclease</fullName>
    </submittedName>
</protein>
<feature type="domain" description="Restriction endonuclease type IV Mrr" evidence="1">
    <location>
        <begin position="166"/>
        <end position="286"/>
    </location>
</feature>
<dbReference type="InterPro" id="IPR011335">
    <property type="entry name" value="Restrct_endonuc-II-like"/>
</dbReference>
<dbReference type="SUPFAM" id="SSF52980">
    <property type="entry name" value="Restriction endonuclease-like"/>
    <property type="match status" value="1"/>
</dbReference>
<evidence type="ECO:0000259" key="1">
    <source>
        <dbReference type="Pfam" id="PF04471"/>
    </source>
</evidence>
<dbReference type="Gene3D" id="3.40.1350.10">
    <property type="match status" value="1"/>
</dbReference>
<keyword evidence="3" id="KW-0255">Endonuclease</keyword>